<name>A0A5N6ZK09_9EURO</name>
<reference evidence="3" key="1">
    <citation type="submission" date="2019-04" db="EMBL/GenBank/DDBJ databases">
        <title>Friends and foes A comparative genomics studyof 23 Aspergillus species from section Flavi.</title>
        <authorList>
            <consortium name="DOE Joint Genome Institute"/>
            <person name="Kjaerbolling I."/>
            <person name="Vesth T."/>
            <person name="Frisvad J.C."/>
            <person name="Nybo J.L."/>
            <person name="Theobald S."/>
            <person name="Kildgaard S."/>
            <person name="Isbrandt T."/>
            <person name="Kuo A."/>
            <person name="Sato A."/>
            <person name="Lyhne E.K."/>
            <person name="Kogle M.E."/>
            <person name="Wiebenga A."/>
            <person name="Kun R.S."/>
            <person name="Lubbers R.J."/>
            <person name="Makela M.R."/>
            <person name="Barry K."/>
            <person name="Chovatia M."/>
            <person name="Clum A."/>
            <person name="Daum C."/>
            <person name="Haridas S."/>
            <person name="He G."/>
            <person name="LaButti K."/>
            <person name="Lipzen A."/>
            <person name="Mondo S."/>
            <person name="Riley R."/>
            <person name="Salamov A."/>
            <person name="Simmons B.A."/>
            <person name="Magnuson J.K."/>
            <person name="Henrissat B."/>
            <person name="Mortensen U.H."/>
            <person name="Larsen T.O."/>
            <person name="Devries R.P."/>
            <person name="Grigoriev I.V."/>
            <person name="Machida M."/>
            <person name="Baker S.E."/>
            <person name="Andersen M.R."/>
        </authorList>
    </citation>
    <scope>NUCLEOTIDE SEQUENCE [LARGE SCALE GENOMIC DNA]</scope>
    <source>
        <strain evidence="3">CBS 553.77</strain>
    </source>
</reference>
<proteinExistence type="predicted"/>
<accession>A0A5N6ZK09</accession>
<feature type="region of interest" description="Disordered" evidence="1">
    <location>
        <begin position="94"/>
        <end position="152"/>
    </location>
</feature>
<protein>
    <submittedName>
        <fullName evidence="2">Uncharacterized protein</fullName>
    </submittedName>
</protein>
<dbReference type="EMBL" id="ML739038">
    <property type="protein sequence ID" value="KAE8356490.1"/>
    <property type="molecule type" value="Genomic_DNA"/>
</dbReference>
<dbReference type="AlphaFoldDB" id="A0A5N6ZK09"/>
<evidence type="ECO:0000313" key="3">
    <source>
        <dbReference type="Proteomes" id="UP000327118"/>
    </source>
</evidence>
<organism evidence="2 3">
    <name type="scientific">Aspergillus coremiiformis</name>
    <dbReference type="NCBI Taxonomy" id="138285"/>
    <lineage>
        <taxon>Eukaryota</taxon>
        <taxon>Fungi</taxon>
        <taxon>Dikarya</taxon>
        <taxon>Ascomycota</taxon>
        <taxon>Pezizomycotina</taxon>
        <taxon>Eurotiomycetes</taxon>
        <taxon>Eurotiomycetidae</taxon>
        <taxon>Eurotiales</taxon>
        <taxon>Aspergillaceae</taxon>
        <taxon>Aspergillus</taxon>
        <taxon>Aspergillus subgen. Circumdati</taxon>
    </lineage>
</organism>
<dbReference type="Proteomes" id="UP000327118">
    <property type="component" value="Unassembled WGS sequence"/>
</dbReference>
<feature type="compositionally biased region" description="Basic and acidic residues" evidence="1">
    <location>
        <begin position="114"/>
        <end position="141"/>
    </location>
</feature>
<sequence>MSSIQILHPTRNRHLDSSGSFTTSVSTLSSKKIPSLSHRPTLTNLTKWVSRKISRQKLSQTEANRRWKEDGNEDQVMEDAYAAYCRAFTEGRMGEYQSQEEEEQEEDNELGGLDSERLLKGERRAGENQCKTKETVLRHEPSAQSVRRPLDGGEDSMDFHPIGFYGYNPLGASLSPPPRILTPAIYAETNRVEKEQRAQKQRISQRKGFFRSLWLHLRRSRS</sequence>
<keyword evidence="3" id="KW-1185">Reference proteome</keyword>
<feature type="compositionally biased region" description="Acidic residues" evidence="1">
    <location>
        <begin position="98"/>
        <end position="109"/>
    </location>
</feature>
<evidence type="ECO:0000256" key="1">
    <source>
        <dbReference type="SAM" id="MobiDB-lite"/>
    </source>
</evidence>
<gene>
    <name evidence="2" type="ORF">BDV28DRAFT_145190</name>
</gene>
<evidence type="ECO:0000313" key="2">
    <source>
        <dbReference type="EMBL" id="KAE8356490.1"/>
    </source>
</evidence>
<feature type="region of interest" description="Disordered" evidence="1">
    <location>
        <begin position="1"/>
        <end position="23"/>
    </location>
</feature>
<dbReference type="OrthoDB" id="4504276at2759"/>